<dbReference type="Gene3D" id="3.40.430.10">
    <property type="entry name" value="Dihydrofolate Reductase, subunit A"/>
    <property type="match status" value="1"/>
</dbReference>
<dbReference type="InterPro" id="IPR050765">
    <property type="entry name" value="Riboflavin_Biosynth_HTPR"/>
</dbReference>
<name>A0A2N3RGF1_9XANT</name>
<dbReference type="GO" id="GO:0009231">
    <property type="term" value="P:riboflavin biosynthetic process"/>
    <property type="evidence" value="ECO:0007669"/>
    <property type="project" value="InterPro"/>
</dbReference>
<dbReference type="InterPro" id="IPR002734">
    <property type="entry name" value="RibDG_C"/>
</dbReference>
<reference evidence="4 5" key="1">
    <citation type="submission" date="2017-11" db="EMBL/GenBank/DDBJ databases">
        <title>Xanthomonas prunicola sp. nov., a novel pathogen that affects nectarine (Prunus persica var. nectarine) trees.</title>
        <authorList>
            <person name="Lopez M."/>
            <person name="Lopez-Soriano P."/>
            <person name="Garita-Cambronero J."/>
            <person name="Beltran C."/>
            <person name="Taghouti G."/>
            <person name="Portier P."/>
            <person name="Cubero J."/>
            <person name="Fischer-Le Saux M."/>
            <person name="Marco-Noales E."/>
        </authorList>
    </citation>
    <scope>NUCLEOTIDE SEQUENCE [LARGE SCALE GENOMIC DNA]</scope>
    <source>
        <strain evidence="2 4">CFBP8353</strain>
        <strain evidence="3 5">CFBP8354</strain>
    </source>
</reference>
<gene>
    <name evidence="2" type="ORF">XpruCFBP8353_17220</name>
    <name evidence="3" type="ORF">XpruCFBP8354_18340</name>
</gene>
<dbReference type="EMBL" id="PHKV01000006">
    <property type="protein sequence ID" value="PKV11561.1"/>
    <property type="molecule type" value="Genomic_DNA"/>
</dbReference>
<dbReference type="AlphaFoldDB" id="A0A2N3RGF1"/>
<organism evidence="2 4">
    <name type="scientific">Xanthomonas prunicola</name>
    <dbReference type="NCBI Taxonomy" id="2053930"/>
    <lineage>
        <taxon>Bacteria</taxon>
        <taxon>Pseudomonadati</taxon>
        <taxon>Pseudomonadota</taxon>
        <taxon>Gammaproteobacteria</taxon>
        <taxon>Lysobacterales</taxon>
        <taxon>Lysobacteraceae</taxon>
        <taxon>Xanthomonas</taxon>
    </lineage>
</organism>
<dbReference type="InterPro" id="IPR024072">
    <property type="entry name" value="DHFR-like_dom_sf"/>
</dbReference>
<evidence type="ECO:0000313" key="4">
    <source>
        <dbReference type="Proteomes" id="UP000233720"/>
    </source>
</evidence>
<sequence length="208" mass="21833">MRELKLTMSVSLDGFVAGPAGEVDWIFSGDQAAIAWKVENAWNASLHIMGSRVFQGMARFWPTATSPFAPPMNQIPKAVFSAQGPAVLQAAVTALAAARAQLAQTAGTQLHAGADSWVQATVASGALADDIAHLKAQDGKPIIAHGGAAFARSLIAHNLVDEYVLGIYPIVLGKGLPIFSDLPAPRPLTLVDSKTFPSGCMAQTYRVV</sequence>
<comment type="caution">
    <text evidence="2">The sequence shown here is derived from an EMBL/GenBank/DDBJ whole genome shotgun (WGS) entry which is preliminary data.</text>
</comment>
<dbReference type="RefSeq" id="WP_101364291.1">
    <property type="nucleotide sequence ID" value="NZ_PHKV01000006.1"/>
</dbReference>
<dbReference type="Proteomes" id="UP000233720">
    <property type="component" value="Unassembled WGS sequence"/>
</dbReference>
<evidence type="ECO:0000313" key="3">
    <source>
        <dbReference type="EMBL" id="PKV15630.1"/>
    </source>
</evidence>
<dbReference type="OrthoDB" id="9782335at2"/>
<dbReference type="Proteomes" id="UP000233748">
    <property type="component" value="Unassembled WGS sequence"/>
</dbReference>
<proteinExistence type="predicted"/>
<evidence type="ECO:0000259" key="1">
    <source>
        <dbReference type="Pfam" id="PF01872"/>
    </source>
</evidence>
<feature type="domain" description="Bacterial bifunctional deaminase-reductase C-terminal" evidence="1">
    <location>
        <begin position="4"/>
        <end position="199"/>
    </location>
</feature>
<dbReference type="Pfam" id="PF01872">
    <property type="entry name" value="RibD_C"/>
    <property type="match status" value="1"/>
</dbReference>
<protein>
    <submittedName>
        <fullName evidence="2">Dihydrofolate reductase</fullName>
    </submittedName>
</protein>
<evidence type="ECO:0000313" key="2">
    <source>
        <dbReference type="EMBL" id="PKV11561.1"/>
    </source>
</evidence>
<evidence type="ECO:0000313" key="5">
    <source>
        <dbReference type="Proteomes" id="UP000233748"/>
    </source>
</evidence>
<dbReference type="PANTHER" id="PTHR38011">
    <property type="entry name" value="DIHYDROFOLATE REDUCTASE FAMILY PROTEIN (AFU_ORTHOLOGUE AFUA_8G06820)"/>
    <property type="match status" value="1"/>
</dbReference>
<keyword evidence="5" id="KW-1185">Reference proteome</keyword>
<dbReference type="SUPFAM" id="SSF53597">
    <property type="entry name" value="Dihydrofolate reductase-like"/>
    <property type="match status" value="1"/>
</dbReference>
<dbReference type="GO" id="GO:0008703">
    <property type="term" value="F:5-amino-6-(5-phosphoribosylamino)uracil reductase activity"/>
    <property type="evidence" value="ECO:0007669"/>
    <property type="project" value="InterPro"/>
</dbReference>
<dbReference type="EMBL" id="PHKW01000007">
    <property type="protein sequence ID" value="PKV15630.1"/>
    <property type="molecule type" value="Genomic_DNA"/>
</dbReference>
<accession>A0A2N3RGF1</accession>
<dbReference type="PANTHER" id="PTHR38011:SF11">
    <property type="entry name" value="2,5-DIAMINO-6-RIBOSYLAMINO-4(3H)-PYRIMIDINONE 5'-PHOSPHATE REDUCTASE"/>
    <property type="match status" value="1"/>
</dbReference>